<dbReference type="InterPro" id="IPR051011">
    <property type="entry name" value="Metal_resp_trans_reg"/>
</dbReference>
<dbReference type="PROSITE" id="PS50987">
    <property type="entry name" value="HTH_ARSR_2"/>
    <property type="match status" value="1"/>
</dbReference>
<dbReference type="SMART" id="SM00418">
    <property type="entry name" value="HTH_ARSR"/>
    <property type="match status" value="1"/>
</dbReference>
<gene>
    <name evidence="5" type="ORF">D7I44_15120</name>
</gene>
<dbReference type="Proteomes" id="UP000275069">
    <property type="component" value="Chromosome"/>
</dbReference>
<dbReference type="InterPro" id="IPR001845">
    <property type="entry name" value="HTH_ArsR_DNA-bd_dom"/>
</dbReference>
<dbReference type="GO" id="GO:0003700">
    <property type="term" value="F:DNA-binding transcription factor activity"/>
    <property type="evidence" value="ECO:0007669"/>
    <property type="project" value="InterPro"/>
</dbReference>
<dbReference type="EMBL" id="CP032624">
    <property type="protein sequence ID" value="AYG04726.1"/>
    <property type="molecule type" value="Genomic_DNA"/>
</dbReference>
<keyword evidence="6" id="KW-1185">Reference proteome</keyword>
<dbReference type="AlphaFoldDB" id="A0A387BUJ2"/>
<evidence type="ECO:0000313" key="6">
    <source>
        <dbReference type="Proteomes" id="UP000275069"/>
    </source>
</evidence>
<organism evidence="5 6">
    <name type="scientific">Gryllotalpicola protaetiae</name>
    <dbReference type="NCBI Taxonomy" id="2419771"/>
    <lineage>
        <taxon>Bacteria</taxon>
        <taxon>Bacillati</taxon>
        <taxon>Actinomycetota</taxon>
        <taxon>Actinomycetes</taxon>
        <taxon>Micrococcales</taxon>
        <taxon>Microbacteriaceae</taxon>
        <taxon>Gryllotalpicola</taxon>
    </lineage>
</organism>
<sequence length="128" mass="13797">MTALPSGKSAHEHPIDAASVAHARDAVPTADETARLAGLLSVMADPLRLRIVFALDETDELCVGDLALALDVSEDAAGYALRLLRAAGLVTTRKHGRVVYNRLSPDFPEPLLHYCLRELIKLTGVSDR</sequence>
<dbReference type="PANTHER" id="PTHR43132">
    <property type="entry name" value="ARSENICAL RESISTANCE OPERON REPRESSOR ARSR-RELATED"/>
    <property type="match status" value="1"/>
</dbReference>
<keyword evidence="3" id="KW-0804">Transcription</keyword>
<proteinExistence type="predicted"/>
<dbReference type="SUPFAM" id="SSF46785">
    <property type="entry name" value="Winged helix' DNA-binding domain"/>
    <property type="match status" value="1"/>
</dbReference>
<dbReference type="Gene3D" id="1.10.10.10">
    <property type="entry name" value="Winged helix-like DNA-binding domain superfamily/Winged helix DNA-binding domain"/>
    <property type="match status" value="1"/>
</dbReference>
<evidence type="ECO:0000256" key="2">
    <source>
        <dbReference type="ARBA" id="ARBA00023125"/>
    </source>
</evidence>
<dbReference type="InterPro" id="IPR036388">
    <property type="entry name" value="WH-like_DNA-bd_sf"/>
</dbReference>
<dbReference type="Pfam" id="PF01022">
    <property type="entry name" value="HTH_5"/>
    <property type="match status" value="1"/>
</dbReference>
<accession>A0A387BUJ2</accession>
<dbReference type="CDD" id="cd00090">
    <property type="entry name" value="HTH_ARSR"/>
    <property type="match status" value="1"/>
</dbReference>
<dbReference type="PANTHER" id="PTHR43132:SF6">
    <property type="entry name" value="HTH-TYPE TRANSCRIPTIONAL REPRESSOR CZRA"/>
    <property type="match status" value="1"/>
</dbReference>
<name>A0A387BUJ2_9MICO</name>
<reference evidence="5 6" key="1">
    <citation type="submission" date="2018-09" db="EMBL/GenBank/DDBJ databases">
        <title>Genome sequencing of strain 2DFW10M-5.</title>
        <authorList>
            <person name="Heo J."/>
            <person name="Kim S.-J."/>
            <person name="Kwon S.-W."/>
        </authorList>
    </citation>
    <scope>NUCLEOTIDE SEQUENCE [LARGE SCALE GENOMIC DNA]</scope>
    <source>
        <strain evidence="5 6">2DFW10M-5</strain>
    </source>
</reference>
<keyword evidence="1" id="KW-0805">Transcription regulation</keyword>
<dbReference type="InterPro" id="IPR036390">
    <property type="entry name" value="WH_DNA-bd_sf"/>
</dbReference>
<dbReference type="OrthoDB" id="9810923at2"/>
<keyword evidence="2" id="KW-0238">DNA-binding</keyword>
<evidence type="ECO:0000313" key="5">
    <source>
        <dbReference type="EMBL" id="AYG04726.1"/>
    </source>
</evidence>
<feature type="domain" description="HTH arsR-type" evidence="4">
    <location>
        <begin position="28"/>
        <end position="123"/>
    </location>
</feature>
<dbReference type="NCBIfam" id="NF033788">
    <property type="entry name" value="HTH_metalloreg"/>
    <property type="match status" value="1"/>
</dbReference>
<dbReference type="InterPro" id="IPR011991">
    <property type="entry name" value="ArsR-like_HTH"/>
</dbReference>
<dbReference type="RefSeq" id="WP_120790254.1">
    <property type="nucleotide sequence ID" value="NZ_CP032624.1"/>
</dbReference>
<dbReference type="PRINTS" id="PR00778">
    <property type="entry name" value="HTHARSR"/>
</dbReference>
<dbReference type="GO" id="GO:0003677">
    <property type="term" value="F:DNA binding"/>
    <property type="evidence" value="ECO:0007669"/>
    <property type="project" value="UniProtKB-KW"/>
</dbReference>
<evidence type="ECO:0000256" key="1">
    <source>
        <dbReference type="ARBA" id="ARBA00023015"/>
    </source>
</evidence>
<evidence type="ECO:0000256" key="3">
    <source>
        <dbReference type="ARBA" id="ARBA00023163"/>
    </source>
</evidence>
<protein>
    <submittedName>
        <fullName evidence="5">ArsR family transcriptional regulator</fullName>
    </submittedName>
</protein>
<dbReference type="KEGG" id="gry:D7I44_15120"/>
<evidence type="ECO:0000259" key="4">
    <source>
        <dbReference type="PROSITE" id="PS50987"/>
    </source>
</evidence>